<proteinExistence type="predicted"/>
<dbReference type="GO" id="GO:0008194">
    <property type="term" value="F:UDP-glycosyltransferase activity"/>
    <property type="evidence" value="ECO:0007669"/>
    <property type="project" value="InterPro"/>
</dbReference>
<dbReference type="PANTHER" id="PTHR48045:SF31">
    <property type="entry name" value="UDP-GLYCOSYLTRANSFERASE 76B1-LIKE"/>
    <property type="match status" value="1"/>
</dbReference>
<comment type="caution">
    <text evidence="2">The sequence shown here is derived from an EMBL/GenBank/DDBJ whole genome shotgun (WGS) entry which is preliminary data.</text>
</comment>
<accession>A0A8H6XIF2</accession>
<organism evidence="2 3">
    <name type="scientific">Mycena venus</name>
    <dbReference type="NCBI Taxonomy" id="2733690"/>
    <lineage>
        <taxon>Eukaryota</taxon>
        <taxon>Fungi</taxon>
        <taxon>Dikarya</taxon>
        <taxon>Basidiomycota</taxon>
        <taxon>Agaricomycotina</taxon>
        <taxon>Agaricomycetes</taxon>
        <taxon>Agaricomycetidae</taxon>
        <taxon>Agaricales</taxon>
        <taxon>Marasmiineae</taxon>
        <taxon>Mycenaceae</taxon>
        <taxon>Mycena</taxon>
    </lineage>
</organism>
<dbReference type="SUPFAM" id="SSF53756">
    <property type="entry name" value="UDP-Glycosyltransferase/glycogen phosphorylase"/>
    <property type="match status" value="1"/>
</dbReference>
<reference evidence="2" key="1">
    <citation type="submission" date="2020-05" db="EMBL/GenBank/DDBJ databases">
        <title>Mycena genomes resolve the evolution of fungal bioluminescence.</title>
        <authorList>
            <person name="Tsai I.J."/>
        </authorList>
    </citation>
    <scope>NUCLEOTIDE SEQUENCE</scope>
    <source>
        <strain evidence="2">CCC161011</strain>
    </source>
</reference>
<name>A0A8H6XIF2_9AGAR</name>
<dbReference type="PANTHER" id="PTHR48045">
    <property type="entry name" value="UDP-GLYCOSYLTRANSFERASE 72B1"/>
    <property type="match status" value="1"/>
</dbReference>
<evidence type="ECO:0000313" key="2">
    <source>
        <dbReference type="EMBL" id="KAF7342108.1"/>
    </source>
</evidence>
<sequence>MAPSWLAQAKSEIEAQFLAGHEALARIRIISVFQSDAIRASELIRPLAESYPAAYQAIFRGEAITCSTTETTFDSWATPTAIIMDFFSIVQLQQTRAISGTAIPIFAFVSCASAALIRLYGPESSGGLGDFGAKTDAEACRRGKSAAEIGDQILRKSDGSIIRIAGLPPMYDYEFFPQQLPWNIPMAPIVRSGHAMFMQCDGIFINTCEAYDKESLHALDRWISGILGKPLYPLGPLLPPLDGHNPLPILPSEVEIHTFLDNALSQYGEDSTLFISFGTLFWPIVQHHLDELVDVLTEKKFPFIFCHASPSATVSPGLRDKVAASNIGMLTPWCPQQFILSHPAIGWFLSHCGHNSIFEALSNGTPLICWPFDADQPAATAHLTHNLDVAFHLVEVRTGKGLQPLFSGQVPKGTREAVREELERTIDACRSEIGEKKREKAYRLKTEFSTAWEIGGSAKTGINTFLERFVSG</sequence>
<evidence type="ECO:0000313" key="3">
    <source>
        <dbReference type="Proteomes" id="UP000620124"/>
    </source>
</evidence>
<protein>
    <submittedName>
        <fullName evidence="2">Glycosyltransferase family 1 protein</fullName>
    </submittedName>
</protein>
<evidence type="ECO:0000256" key="1">
    <source>
        <dbReference type="ARBA" id="ARBA00022679"/>
    </source>
</evidence>
<dbReference type="OrthoDB" id="5835829at2759"/>
<dbReference type="EMBL" id="JACAZI010000017">
    <property type="protein sequence ID" value="KAF7342108.1"/>
    <property type="molecule type" value="Genomic_DNA"/>
</dbReference>
<dbReference type="InterPro" id="IPR002213">
    <property type="entry name" value="UDP_glucos_trans"/>
</dbReference>
<dbReference type="Pfam" id="PF00201">
    <property type="entry name" value="UDPGT"/>
    <property type="match status" value="1"/>
</dbReference>
<dbReference type="AlphaFoldDB" id="A0A8H6XIF2"/>
<keyword evidence="1 2" id="KW-0808">Transferase</keyword>
<dbReference type="Gene3D" id="3.40.50.2000">
    <property type="entry name" value="Glycogen Phosphorylase B"/>
    <property type="match status" value="2"/>
</dbReference>
<keyword evidence="3" id="KW-1185">Reference proteome</keyword>
<dbReference type="Proteomes" id="UP000620124">
    <property type="component" value="Unassembled WGS sequence"/>
</dbReference>
<gene>
    <name evidence="2" type="ORF">MVEN_01798100</name>
</gene>